<name>A0A382FL32_9ZZZZ</name>
<sequence length="107" mass="12019">MSKPINVTESDFEEMVEKSNIPVMVDFWAEWCGPCKMIAPTLDQLAEEFDGKVLFAKVDVDSNPNLSLKFFVRSIPMNVIFKDGKPVDQIVGAVGKQHFEEKLNAVV</sequence>
<accession>A0A382FL32</accession>
<evidence type="ECO:0000256" key="3">
    <source>
        <dbReference type="ARBA" id="ARBA00023157"/>
    </source>
</evidence>
<dbReference type="GO" id="GO:0005737">
    <property type="term" value="C:cytoplasm"/>
    <property type="evidence" value="ECO:0007669"/>
    <property type="project" value="TreeGrafter"/>
</dbReference>
<dbReference type="CDD" id="cd02947">
    <property type="entry name" value="TRX_family"/>
    <property type="match status" value="1"/>
</dbReference>
<gene>
    <name evidence="6" type="ORF">METZ01_LOCUS215681</name>
</gene>
<evidence type="ECO:0000256" key="4">
    <source>
        <dbReference type="ARBA" id="ARBA00023284"/>
    </source>
</evidence>
<dbReference type="PANTHER" id="PTHR45663">
    <property type="entry name" value="GEO12009P1"/>
    <property type="match status" value="1"/>
</dbReference>
<keyword evidence="4" id="KW-0676">Redox-active center</keyword>
<reference evidence="6" key="1">
    <citation type="submission" date="2018-05" db="EMBL/GenBank/DDBJ databases">
        <authorList>
            <person name="Lanie J.A."/>
            <person name="Ng W.-L."/>
            <person name="Kazmierczak K.M."/>
            <person name="Andrzejewski T.M."/>
            <person name="Davidsen T.M."/>
            <person name="Wayne K.J."/>
            <person name="Tettelin H."/>
            <person name="Glass J.I."/>
            <person name="Rusch D."/>
            <person name="Podicherti R."/>
            <person name="Tsui H.-C.T."/>
            <person name="Winkler M.E."/>
        </authorList>
    </citation>
    <scope>NUCLEOTIDE SEQUENCE</scope>
</reference>
<evidence type="ECO:0000259" key="5">
    <source>
        <dbReference type="PROSITE" id="PS51352"/>
    </source>
</evidence>
<organism evidence="6">
    <name type="scientific">marine metagenome</name>
    <dbReference type="NCBI Taxonomy" id="408172"/>
    <lineage>
        <taxon>unclassified sequences</taxon>
        <taxon>metagenomes</taxon>
        <taxon>ecological metagenomes</taxon>
    </lineage>
</organism>
<evidence type="ECO:0000256" key="2">
    <source>
        <dbReference type="ARBA" id="ARBA00022982"/>
    </source>
</evidence>
<dbReference type="PROSITE" id="PS51352">
    <property type="entry name" value="THIOREDOXIN_2"/>
    <property type="match status" value="1"/>
</dbReference>
<dbReference type="SUPFAM" id="SSF52833">
    <property type="entry name" value="Thioredoxin-like"/>
    <property type="match status" value="1"/>
</dbReference>
<evidence type="ECO:0000313" key="6">
    <source>
        <dbReference type="EMBL" id="SVB62827.1"/>
    </source>
</evidence>
<dbReference type="InterPro" id="IPR036249">
    <property type="entry name" value="Thioredoxin-like_sf"/>
</dbReference>
<dbReference type="GO" id="GO:0015035">
    <property type="term" value="F:protein-disulfide reductase activity"/>
    <property type="evidence" value="ECO:0007669"/>
    <property type="project" value="InterPro"/>
</dbReference>
<dbReference type="InterPro" id="IPR013766">
    <property type="entry name" value="Thioredoxin_domain"/>
</dbReference>
<dbReference type="PROSITE" id="PS00194">
    <property type="entry name" value="THIOREDOXIN_1"/>
    <property type="match status" value="1"/>
</dbReference>
<dbReference type="EMBL" id="UINC01050174">
    <property type="protein sequence ID" value="SVB62827.1"/>
    <property type="molecule type" value="Genomic_DNA"/>
</dbReference>
<dbReference type="InterPro" id="IPR017937">
    <property type="entry name" value="Thioredoxin_CS"/>
</dbReference>
<dbReference type="NCBIfam" id="TIGR01068">
    <property type="entry name" value="thioredoxin"/>
    <property type="match status" value="1"/>
</dbReference>
<proteinExistence type="predicted"/>
<evidence type="ECO:0000256" key="1">
    <source>
        <dbReference type="ARBA" id="ARBA00022448"/>
    </source>
</evidence>
<dbReference type="Gene3D" id="3.40.30.10">
    <property type="entry name" value="Glutaredoxin"/>
    <property type="match status" value="1"/>
</dbReference>
<keyword evidence="1" id="KW-0813">Transport</keyword>
<dbReference type="Pfam" id="PF00085">
    <property type="entry name" value="Thioredoxin"/>
    <property type="match status" value="1"/>
</dbReference>
<keyword evidence="2" id="KW-0249">Electron transport</keyword>
<dbReference type="FunFam" id="3.40.30.10:FF:000001">
    <property type="entry name" value="Thioredoxin"/>
    <property type="match status" value="1"/>
</dbReference>
<dbReference type="PRINTS" id="PR00421">
    <property type="entry name" value="THIOREDOXIN"/>
</dbReference>
<dbReference type="PIRSF" id="PIRSF000077">
    <property type="entry name" value="Thioredoxin"/>
    <property type="match status" value="1"/>
</dbReference>
<dbReference type="PANTHER" id="PTHR45663:SF11">
    <property type="entry name" value="GEO12009P1"/>
    <property type="match status" value="1"/>
</dbReference>
<dbReference type="AlphaFoldDB" id="A0A382FL32"/>
<feature type="domain" description="Thioredoxin" evidence="5">
    <location>
        <begin position="1"/>
        <end position="107"/>
    </location>
</feature>
<keyword evidence="3" id="KW-1015">Disulfide bond</keyword>
<protein>
    <recommendedName>
        <fullName evidence="5">Thioredoxin domain-containing protein</fullName>
    </recommendedName>
</protein>
<dbReference type="InterPro" id="IPR005746">
    <property type="entry name" value="Thioredoxin"/>
</dbReference>